<dbReference type="RefSeq" id="WP_007859174.1">
    <property type="nucleotide sequence ID" value="NZ_JH376420.1"/>
</dbReference>
<dbReference type="eggNOG" id="COG3862">
    <property type="taxonomic scope" value="Bacteria"/>
</dbReference>
<sequence length="127" mass="13970">MDQLYCTVCPNQCLMEVSTQEKEIMVKGNRCARGLDFAKQETVCPVRVLTSTVLGAETGGWVLVPVRSRNAIPLKQHMEIMDVLKKVRIDHSVEMGDVVLPNAKGSGEDIIACAPSRVCSFLYSISN</sequence>
<evidence type="ECO:0000313" key="2">
    <source>
        <dbReference type="Proteomes" id="UP000003763"/>
    </source>
</evidence>
<dbReference type="HOGENOM" id="CLU_148086_0_0_9"/>
<dbReference type="EMBL" id="ADLJ01000004">
    <property type="protein sequence ID" value="EHF00507.1"/>
    <property type="molecule type" value="Genomic_DNA"/>
</dbReference>
<dbReference type="PANTHER" id="PTHR39450">
    <property type="entry name" value="MOLYBDOPTERIN OXIDOREDUCTASE, 4FE-4S CLUSTER-BINDING SUBUNIT"/>
    <property type="match status" value="1"/>
</dbReference>
<accession>G5HDM3</accession>
<evidence type="ECO:0008006" key="3">
    <source>
        <dbReference type="Google" id="ProtNLM"/>
    </source>
</evidence>
<dbReference type="AlphaFoldDB" id="G5HDM3"/>
<gene>
    <name evidence="1" type="ORF">HMPREF9469_00685</name>
</gene>
<dbReference type="PANTHER" id="PTHR39450:SF1">
    <property type="entry name" value="DUF1667 DOMAIN-CONTAINING PROTEIN"/>
    <property type="match status" value="1"/>
</dbReference>
<protein>
    <recommendedName>
        <fullName evidence="3">4Fe-4S Mo/W bis-MGD-type domain-containing protein</fullName>
    </recommendedName>
</protein>
<organism evidence="1 2">
    <name type="scientific">[Clostridium] citroniae WAL-17108</name>
    <dbReference type="NCBI Taxonomy" id="742733"/>
    <lineage>
        <taxon>Bacteria</taxon>
        <taxon>Bacillati</taxon>
        <taxon>Bacillota</taxon>
        <taxon>Clostridia</taxon>
        <taxon>Lachnospirales</taxon>
        <taxon>Lachnospiraceae</taxon>
        <taxon>Enterocloster</taxon>
    </lineage>
</organism>
<dbReference type="Gene3D" id="3.10.530.10">
    <property type="entry name" value="CPE0013-like"/>
    <property type="match status" value="1"/>
</dbReference>
<reference evidence="1 2" key="1">
    <citation type="submission" date="2011-08" db="EMBL/GenBank/DDBJ databases">
        <title>The Genome Sequence of Clostridium citroniae WAL-17108.</title>
        <authorList>
            <consortium name="The Broad Institute Genome Sequencing Platform"/>
            <person name="Earl A."/>
            <person name="Ward D."/>
            <person name="Feldgarden M."/>
            <person name="Gevers D."/>
            <person name="Finegold S.M."/>
            <person name="Summanen P.H."/>
            <person name="Molitoris D.R."/>
            <person name="Vaisanen M.L."/>
            <person name="Daigneault M."/>
            <person name="Allen-Vercoe E."/>
            <person name="Young S.K."/>
            <person name="Zeng Q."/>
            <person name="Gargeya S."/>
            <person name="Fitzgerald M."/>
            <person name="Haas B."/>
            <person name="Abouelleil A."/>
            <person name="Alvarado L."/>
            <person name="Arachchi H.M."/>
            <person name="Berlin A."/>
            <person name="Brown A."/>
            <person name="Chapman S.B."/>
            <person name="Chen Z."/>
            <person name="Dunbar C."/>
            <person name="Freedman E."/>
            <person name="Gearin G."/>
            <person name="Gellesch M."/>
            <person name="Goldberg J."/>
            <person name="Griggs A."/>
            <person name="Gujja S."/>
            <person name="Heiman D."/>
            <person name="Howarth C."/>
            <person name="Larson L."/>
            <person name="Lui A."/>
            <person name="MacDonald P.J.P."/>
            <person name="Montmayeur A."/>
            <person name="Murphy C."/>
            <person name="Neiman D."/>
            <person name="Pearson M."/>
            <person name="Priest M."/>
            <person name="Roberts A."/>
            <person name="Saif S."/>
            <person name="Shea T."/>
            <person name="Shenoy N."/>
            <person name="Sisk P."/>
            <person name="Stolte C."/>
            <person name="Sykes S."/>
            <person name="Wortman J."/>
            <person name="Nusbaum C."/>
            <person name="Birren B."/>
        </authorList>
    </citation>
    <scope>NUCLEOTIDE SEQUENCE [LARGE SCALE GENOMIC DNA]</scope>
    <source>
        <strain evidence="1 2">WAL-17108</strain>
    </source>
</reference>
<dbReference type="InterPro" id="IPR036593">
    <property type="entry name" value="CPE0013-like_sf"/>
</dbReference>
<evidence type="ECO:0000313" key="1">
    <source>
        <dbReference type="EMBL" id="EHF00507.1"/>
    </source>
</evidence>
<dbReference type="PATRIC" id="fig|742733.3.peg.721"/>
<name>G5HDM3_9FIRM</name>
<dbReference type="Pfam" id="PF07892">
    <property type="entry name" value="DUF1667"/>
    <property type="match status" value="1"/>
</dbReference>
<dbReference type="InterPro" id="IPR012460">
    <property type="entry name" value="DUF1667"/>
</dbReference>
<dbReference type="SUPFAM" id="SSF160148">
    <property type="entry name" value="CPE0013-like"/>
    <property type="match status" value="1"/>
</dbReference>
<comment type="caution">
    <text evidence="1">The sequence shown here is derived from an EMBL/GenBank/DDBJ whole genome shotgun (WGS) entry which is preliminary data.</text>
</comment>
<proteinExistence type="predicted"/>
<dbReference type="Proteomes" id="UP000003763">
    <property type="component" value="Unassembled WGS sequence"/>
</dbReference>